<dbReference type="EMBL" id="QSCF01000003">
    <property type="protein sequence ID" value="RGX80541.1"/>
    <property type="molecule type" value="Genomic_DNA"/>
</dbReference>
<reference evidence="1 2" key="1">
    <citation type="submission" date="2018-08" db="EMBL/GenBank/DDBJ databases">
        <title>A genome reference for cultivated species of the human gut microbiota.</title>
        <authorList>
            <person name="Zou Y."/>
            <person name="Xue W."/>
            <person name="Luo G."/>
        </authorList>
    </citation>
    <scope>NUCLEOTIDE SEQUENCE [LARGE SCALE GENOMIC DNA]</scope>
    <source>
        <strain evidence="1 2">OF03-9BH</strain>
    </source>
</reference>
<name>A0A413HA22_9BACE</name>
<organism evidence="1 2">
    <name type="scientific">Bacteroides stercorirosoris</name>
    <dbReference type="NCBI Taxonomy" id="871324"/>
    <lineage>
        <taxon>Bacteria</taxon>
        <taxon>Pseudomonadati</taxon>
        <taxon>Bacteroidota</taxon>
        <taxon>Bacteroidia</taxon>
        <taxon>Bacteroidales</taxon>
        <taxon>Bacteroidaceae</taxon>
        <taxon>Bacteroides</taxon>
    </lineage>
</organism>
<dbReference type="RefSeq" id="WP_117986558.1">
    <property type="nucleotide sequence ID" value="NZ_CABMFG010000003.1"/>
</dbReference>
<gene>
    <name evidence="1" type="ORF">DXA68_02910</name>
</gene>
<sequence>MNTENHLKPTPAKAPYTAPAIEIIPMETCLPVMQGSFTVPGYGDGGGMFPSSSTRSRSRNASASELEDLINDILTIEK</sequence>
<dbReference type="AlphaFoldDB" id="A0A413HA22"/>
<evidence type="ECO:0000313" key="1">
    <source>
        <dbReference type="EMBL" id="RGX80541.1"/>
    </source>
</evidence>
<protein>
    <submittedName>
        <fullName evidence="1">Uncharacterized protein</fullName>
    </submittedName>
</protein>
<proteinExistence type="predicted"/>
<accession>A0A413HA22</accession>
<dbReference type="OrthoDB" id="1041793at2"/>
<comment type="caution">
    <text evidence="1">The sequence shown here is derived from an EMBL/GenBank/DDBJ whole genome shotgun (WGS) entry which is preliminary data.</text>
</comment>
<evidence type="ECO:0000313" key="2">
    <source>
        <dbReference type="Proteomes" id="UP000286075"/>
    </source>
</evidence>
<dbReference type="Proteomes" id="UP000286075">
    <property type="component" value="Unassembled WGS sequence"/>
</dbReference>